<accession>A0ABT9N6K5</accession>
<sequence>MIMHIADASTVHADWVKSSRSSSNGACLEVAAVGEGIALRNSREPAGPALLLTVPEFAAFAEGSKAGEFDRYYLQRGPGGIRAEA</sequence>
<protein>
    <recommendedName>
        <fullName evidence="1">DUF397 domain-containing protein</fullName>
    </recommendedName>
</protein>
<dbReference type="EMBL" id="JAUSRA010000001">
    <property type="protein sequence ID" value="MDP9799331.1"/>
    <property type="molecule type" value="Genomic_DNA"/>
</dbReference>
<gene>
    <name evidence="2" type="ORF">J2S43_007843</name>
</gene>
<evidence type="ECO:0000259" key="1">
    <source>
        <dbReference type="Pfam" id="PF04149"/>
    </source>
</evidence>
<keyword evidence="3" id="KW-1185">Reference proteome</keyword>
<dbReference type="Pfam" id="PF04149">
    <property type="entry name" value="DUF397"/>
    <property type="match status" value="1"/>
</dbReference>
<proteinExistence type="predicted"/>
<feature type="domain" description="DUF397" evidence="1">
    <location>
        <begin position="13"/>
        <end position="63"/>
    </location>
</feature>
<comment type="caution">
    <text evidence="2">The sequence shown here is derived from an EMBL/GenBank/DDBJ whole genome shotgun (WGS) entry which is preliminary data.</text>
</comment>
<reference evidence="2 3" key="1">
    <citation type="submission" date="2023-07" db="EMBL/GenBank/DDBJ databases">
        <title>Sequencing the genomes of 1000 actinobacteria strains.</title>
        <authorList>
            <person name="Klenk H.-P."/>
        </authorList>
    </citation>
    <scope>NUCLEOTIDE SEQUENCE [LARGE SCALE GENOMIC DNA]</scope>
    <source>
        <strain evidence="2 3">DSM 44710</strain>
    </source>
</reference>
<organism evidence="2 3">
    <name type="scientific">Catenuloplanes nepalensis</name>
    <dbReference type="NCBI Taxonomy" id="587533"/>
    <lineage>
        <taxon>Bacteria</taxon>
        <taxon>Bacillati</taxon>
        <taxon>Actinomycetota</taxon>
        <taxon>Actinomycetes</taxon>
        <taxon>Micromonosporales</taxon>
        <taxon>Micromonosporaceae</taxon>
        <taxon>Catenuloplanes</taxon>
    </lineage>
</organism>
<dbReference type="RefSeq" id="WP_306838118.1">
    <property type="nucleotide sequence ID" value="NZ_JAUSRA010000001.1"/>
</dbReference>
<name>A0ABT9N6K5_9ACTN</name>
<evidence type="ECO:0000313" key="2">
    <source>
        <dbReference type="EMBL" id="MDP9799331.1"/>
    </source>
</evidence>
<dbReference type="Proteomes" id="UP001240984">
    <property type="component" value="Unassembled WGS sequence"/>
</dbReference>
<dbReference type="InterPro" id="IPR007278">
    <property type="entry name" value="DUF397"/>
</dbReference>
<evidence type="ECO:0000313" key="3">
    <source>
        <dbReference type="Proteomes" id="UP001240984"/>
    </source>
</evidence>